<dbReference type="FunFam" id="3.30.230.10:FF:000002">
    <property type="entry name" value="30S ribosomal protein S5"/>
    <property type="match status" value="1"/>
</dbReference>
<dbReference type="NCBIfam" id="TIGR01021">
    <property type="entry name" value="rpsE_bact"/>
    <property type="match status" value="1"/>
</dbReference>
<dbReference type="GO" id="GO:0005737">
    <property type="term" value="C:cytoplasm"/>
    <property type="evidence" value="ECO:0007669"/>
    <property type="project" value="UniProtKB-ARBA"/>
</dbReference>
<comment type="function">
    <text evidence="8">With S4 and S12 plays an important role in translational accuracy.</text>
</comment>
<evidence type="ECO:0000256" key="3">
    <source>
        <dbReference type="ARBA" id="ARBA00022884"/>
    </source>
</evidence>
<dbReference type="GO" id="GO:0019843">
    <property type="term" value="F:rRNA binding"/>
    <property type="evidence" value="ECO:0007669"/>
    <property type="project" value="UniProtKB-UniRule"/>
</dbReference>
<dbReference type="InterPro" id="IPR014721">
    <property type="entry name" value="Ribsml_uS5_D2-typ_fold_subgr"/>
</dbReference>
<evidence type="ECO:0000259" key="11">
    <source>
        <dbReference type="PROSITE" id="PS50881"/>
    </source>
</evidence>
<comment type="subunit">
    <text evidence="7 8">Part of the 30S ribosomal subunit. Contacts proteins S4 and S8.</text>
</comment>
<dbReference type="InterPro" id="IPR013810">
    <property type="entry name" value="Ribosomal_uS5_N"/>
</dbReference>
<dbReference type="GO" id="GO:0003735">
    <property type="term" value="F:structural constituent of ribosome"/>
    <property type="evidence" value="ECO:0007669"/>
    <property type="project" value="UniProtKB-UniRule"/>
</dbReference>
<evidence type="ECO:0000256" key="5">
    <source>
        <dbReference type="ARBA" id="ARBA00023274"/>
    </source>
</evidence>
<evidence type="ECO:0000256" key="1">
    <source>
        <dbReference type="ARBA" id="ARBA00008945"/>
    </source>
</evidence>
<evidence type="ECO:0000313" key="12">
    <source>
        <dbReference type="EMBL" id="CAA9525909.1"/>
    </source>
</evidence>
<name>A0A6J4TMQ4_9ACTN</name>
<feature type="region of interest" description="Disordered" evidence="10">
    <location>
        <begin position="204"/>
        <end position="270"/>
    </location>
</feature>
<protein>
    <recommendedName>
        <fullName evidence="6 8">Small ribosomal subunit protein uS5</fullName>
    </recommendedName>
</protein>
<sequence>MSAPVVDRSVNQAGLDLQERVVEINRVAKVVKGGRRFSFTALVVVGDERDVVGVGYGKANEVPLAIQKGVEQAKKNLFRVPKHGQTITHTTTGVYGAGRVFMKPASPGTGVIAGGGVRAVLELAGIHDILSKSLGSQNPINLVKATVAGLQGLRRPEEVAELRGLSINQVLGLGGGGEDLAAEIIAGTDAESGVDPAVEAMTATAAPAEQEPATAAPAEQEPATAAPAAEDVAAAEAPAAEIIAGTDAESGVDPVVEDVAPAGDAEEPAS</sequence>
<dbReference type="InterPro" id="IPR005712">
    <property type="entry name" value="Ribosomal_uS5_bac-type"/>
</dbReference>
<reference evidence="12" key="1">
    <citation type="submission" date="2020-02" db="EMBL/GenBank/DDBJ databases">
        <authorList>
            <person name="Meier V. D."/>
        </authorList>
    </citation>
    <scope>NUCLEOTIDE SEQUENCE</scope>
    <source>
        <strain evidence="12">AVDCRST_MAG67</strain>
    </source>
</reference>
<dbReference type="SUPFAM" id="SSF54768">
    <property type="entry name" value="dsRNA-binding domain-like"/>
    <property type="match status" value="1"/>
</dbReference>
<dbReference type="PANTHER" id="PTHR48277:SF1">
    <property type="entry name" value="MITOCHONDRIAL RIBOSOMAL PROTEIN S5"/>
    <property type="match status" value="1"/>
</dbReference>
<keyword evidence="5 8" id="KW-0687">Ribonucleoprotein</keyword>
<dbReference type="InterPro" id="IPR000851">
    <property type="entry name" value="Ribosomal_uS5"/>
</dbReference>
<evidence type="ECO:0000256" key="7">
    <source>
        <dbReference type="ARBA" id="ARBA00062000"/>
    </source>
</evidence>
<comment type="domain">
    <text evidence="8">The N-terminal domain interacts with the head of the 30S subunit; the C-terminal domain interacts with the body and contacts protein S4. The interaction surface between S4 and S5 is involved in control of translational fidelity.</text>
</comment>
<proteinExistence type="inferred from homology"/>
<dbReference type="FunFam" id="3.30.160.20:FF:000001">
    <property type="entry name" value="30S ribosomal protein S5"/>
    <property type="match status" value="1"/>
</dbReference>
<dbReference type="GO" id="GO:0006412">
    <property type="term" value="P:translation"/>
    <property type="evidence" value="ECO:0007669"/>
    <property type="project" value="UniProtKB-UniRule"/>
</dbReference>
<dbReference type="AlphaFoldDB" id="A0A6J4TMQ4"/>
<dbReference type="Pfam" id="PF00333">
    <property type="entry name" value="Ribosomal_S5"/>
    <property type="match status" value="1"/>
</dbReference>
<gene>
    <name evidence="8" type="primary">rpsE</name>
    <name evidence="12" type="ORF">AVDCRST_MAG67-3591</name>
</gene>
<dbReference type="Pfam" id="PF03719">
    <property type="entry name" value="Ribosomal_S5_C"/>
    <property type="match status" value="1"/>
</dbReference>
<evidence type="ECO:0000256" key="6">
    <source>
        <dbReference type="ARBA" id="ARBA00035255"/>
    </source>
</evidence>
<evidence type="ECO:0000256" key="8">
    <source>
        <dbReference type="HAMAP-Rule" id="MF_01307"/>
    </source>
</evidence>
<organism evidence="12">
    <name type="scientific">uncultured Solirubrobacteraceae bacterium</name>
    <dbReference type="NCBI Taxonomy" id="1162706"/>
    <lineage>
        <taxon>Bacteria</taxon>
        <taxon>Bacillati</taxon>
        <taxon>Actinomycetota</taxon>
        <taxon>Thermoleophilia</taxon>
        <taxon>Solirubrobacterales</taxon>
        <taxon>Solirubrobacteraceae</taxon>
        <taxon>environmental samples</taxon>
    </lineage>
</organism>
<dbReference type="GO" id="GO:0015935">
    <property type="term" value="C:small ribosomal subunit"/>
    <property type="evidence" value="ECO:0007669"/>
    <property type="project" value="InterPro"/>
</dbReference>
<dbReference type="PANTHER" id="PTHR48277">
    <property type="entry name" value="MITOCHONDRIAL RIBOSOMAL PROTEIN S5"/>
    <property type="match status" value="1"/>
</dbReference>
<accession>A0A6J4TMQ4</accession>
<dbReference type="GO" id="GO:0042254">
    <property type="term" value="P:ribosome biogenesis"/>
    <property type="evidence" value="ECO:0007669"/>
    <property type="project" value="UniProtKB-ARBA"/>
</dbReference>
<comment type="function">
    <text evidence="8">Located at the back of the 30S subunit body where it stabilizes the conformation of the head with respect to the body.</text>
</comment>
<dbReference type="Gene3D" id="3.30.230.10">
    <property type="match status" value="1"/>
</dbReference>
<keyword evidence="2 8" id="KW-0699">rRNA-binding</keyword>
<dbReference type="HAMAP" id="MF_01307_B">
    <property type="entry name" value="Ribosomal_uS5_B"/>
    <property type="match status" value="1"/>
</dbReference>
<comment type="similarity">
    <text evidence="1 8 9">Belongs to the universal ribosomal protein uS5 family.</text>
</comment>
<keyword evidence="3 8" id="KW-0694">RNA-binding</keyword>
<evidence type="ECO:0000256" key="9">
    <source>
        <dbReference type="RuleBase" id="RU003823"/>
    </source>
</evidence>
<dbReference type="InterPro" id="IPR005324">
    <property type="entry name" value="Ribosomal_uS5_C"/>
</dbReference>
<keyword evidence="4 8" id="KW-0689">Ribosomal protein</keyword>
<feature type="compositionally biased region" description="Low complexity" evidence="10">
    <location>
        <begin position="204"/>
        <end position="241"/>
    </location>
</feature>
<dbReference type="Gene3D" id="3.30.160.20">
    <property type="match status" value="1"/>
</dbReference>
<dbReference type="PROSITE" id="PS50881">
    <property type="entry name" value="S5_DSRBD"/>
    <property type="match status" value="1"/>
</dbReference>
<dbReference type="EMBL" id="CADCVQ010000154">
    <property type="protein sequence ID" value="CAA9525909.1"/>
    <property type="molecule type" value="Genomic_DNA"/>
</dbReference>
<feature type="domain" description="S5 DRBM" evidence="11">
    <location>
        <begin position="17"/>
        <end position="80"/>
    </location>
</feature>
<evidence type="ECO:0000256" key="4">
    <source>
        <dbReference type="ARBA" id="ARBA00022980"/>
    </source>
</evidence>
<dbReference type="SUPFAM" id="SSF54211">
    <property type="entry name" value="Ribosomal protein S5 domain 2-like"/>
    <property type="match status" value="1"/>
</dbReference>
<evidence type="ECO:0000256" key="2">
    <source>
        <dbReference type="ARBA" id="ARBA00022730"/>
    </source>
</evidence>
<evidence type="ECO:0000256" key="10">
    <source>
        <dbReference type="SAM" id="MobiDB-lite"/>
    </source>
</evidence>
<dbReference type="InterPro" id="IPR020568">
    <property type="entry name" value="Ribosomal_Su5_D2-typ_SF"/>
</dbReference>